<reference evidence="1 2" key="1">
    <citation type="submission" date="2019-03" db="EMBL/GenBank/DDBJ databases">
        <title>Porphyromonas levii Isolated from the Uterus of Dairy Cows.</title>
        <authorList>
            <person name="Francis A.M."/>
        </authorList>
    </citation>
    <scope>NUCLEOTIDE SEQUENCE [LARGE SCALE GENOMIC DNA]</scope>
    <source>
        <strain evidence="1 2">AF5678</strain>
    </source>
</reference>
<evidence type="ECO:0000313" key="1">
    <source>
        <dbReference type="EMBL" id="TFH94036.1"/>
    </source>
</evidence>
<proteinExistence type="predicted"/>
<dbReference type="RefSeq" id="WP_134850020.1">
    <property type="nucleotide sequence ID" value="NZ_CP197400.1"/>
</dbReference>
<dbReference type="Proteomes" id="UP000297225">
    <property type="component" value="Unassembled WGS sequence"/>
</dbReference>
<accession>A0A4Y8WLW7</accession>
<keyword evidence="2" id="KW-1185">Reference proteome</keyword>
<evidence type="ECO:0000313" key="2">
    <source>
        <dbReference type="Proteomes" id="UP000297225"/>
    </source>
</evidence>
<name>A0A4Y8WLW7_9PORP</name>
<comment type="caution">
    <text evidence="1">The sequence shown here is derived from an EMBL/GenBank/DDBJ whole genome shotgun (WGS) entry which is preliminary data.</text>
</comment>
<dbReference type="OrthoDB" id="9994157at2"/>
<dbReference type="AlphaFoldDB" id="A0A4Y8WLW7"/>
<dbReference type="STRING" id="1122973.GCA_000379925_02001"/>
<dbReference type="EMBL" id="SPNC01000210">
    <property type="protein sequence ID" value="TFH94036.1"/>
    <property type="molecule type" value="Genomic_DNA"/>
</dbReference>
<gene>
    <name evidence="1" type="ORF">E4P47_09200</name>
</gene>
<sequence>MKEEFLDECKDRVYRALQDFVGDSYGDRYECLDQLRYNIADDVIYYSEGDEALSLYRDEMADFWEEDAQILHESNINPFTDSGLLDIWRDMLSVACERIAYEVVPEQVGETFVIDADMMVRIGRNLDEHEDYVFSLKEWAGKYPYEPMNFSYEEDARNRYNKTIDAPRESATIRVPKDEVKNKGRKI</sequence>
<protein>
    <submittedName>
        <fullName evidence="1">Uncharacterized protein</fullName>
    </submittedName>
</protein>
<organism evidence="1 2">
    <name type="scientific">Porphyromonas levii</name>
    <dbReference type="NCBI Taxonomy" id="28114"/>
    <lineage>
        <taxon>Bacteria</taxon>
        <taxon>Pseudomonadati</taxon>
        <taxon>Bacteroidota</taxon>
        <taxon>Bacteroidia</taxon>
        <taxon>Bacteroidales</taxon>
        <taxon>Porphyromonadaceae</taxon>
        <taxon>Porphyromonas</taxon>
    </lineage>
</organism>